<evidence type="ECO:0000256" key="1">
    <source>
        <dbReference type="SAM" id="MobiDB-lite"/>
    </source>
</evidence>
<proteinExistence type="predicted"/>
<keyword evidence="2" id="KW-1133">Transmembrane helix</keyword>
<evidence type="ECO:0000313" key="3">
    <source>
        <dbReference type="EMBL" id="WRT67433.1"/>
    </source>
</evidence>
<protein>
    <submittedName>
        <fullName evidence="3">Uncharacterized protein</fullName>
    </submittedName>
</protein>
<evidence type="ECO:0000256" key="2">
    <source>
        <dbReference type="SAM" id="Phobius"/>
    </source>
</evidence>
<gene>
    <name evidence="3" type="ORF">IL334_004404</name>
</gene>
<keyword evidence="2" id="KW-0812">Transmembrane</keyword>
<keyword evidence="4" id="KW-1185">Reference proteome</keyword>
<feature type="region of interest" description="Disordered" evidence="1">
    <location>
        <begin position="514"/>
        <end position="537"/>
    </location>
</feature>
<organism evidence="3 4">
    <name type="scientific">Kwoniella shivajii</name>
    <dbReference type="NCBI Taxonomy" id="564305"/>
    <lineage>
        <taxon>Eukaryota</taxon>
        <taxon>Fungi</taxon>
        <taxon>Dikarya</taxon>
        <taxon>Basidiomycota</taxon>
        <taxon>Agaricomycotina</taxon>
        <taxon>Tremellomycetes</taxon>
        <taxon>Tremellales</taxon>
        <taxon>Cryptococcaceae</taxon>
        <taxon>Kwoniella</taxon>
    </lineage>
</organism>
<sequence length="537" mass="62634">MKYLQRRRIFQGILLLLLSSITYYLYSSITASPQRFKGAIPFEDELPLITLIAFFDGAKIGPSLLPYFFRSIGQQPHALDLLIVQRNGCSDIKGWTRGMENIKHVCLSEKQFWGQHTEYFCKKWGGCSRMQRKTMLADMTSYGRIRDPHAHYRMLRGWVFERYVKPETAYWGFVDFDTLVGDFSQTFPYDLLEQDYDIIAPSEPNDNGGKRLIFMRGHMTFIRNRKETETKILGYPDFSSFEEWDKRGLKPYPNSIAEGTYSSYVIREPSINILSFDGLAFSSQPHKFSPAGVLLLPESFSLRGGEEAPQALSPSLVRALMTRALRLPTTRSYTSYGIERSITVHHQDPADRKLWFPAEFANYYDAERVPEYGHGKIIKWKRYLMKIDGKWSERLEPMREFRDIAEEALHDAYGHLYVHHQEDKRQAHFKEFPQSPIGDIFINYMYNGNALYDSDSGQRLVWRPKRPQQCCAWGCVELDEVPIPDRIDLKEWRQGEKDRKEWWAKSKQIRLGYSTETLPADPGVPTPPTFTRLLKEQ</sequence>
<accession>A0ABZ1D090</accession>
<name>A0ABZ1D090_9TREE</name>
<feature type="transmembrane region" description="Helical" evidence="2">
    <location>
        <begin position="9"/>
        <end position="26"/>
    </location>
</feature>
<dbReference type="Proteomes" id="UP001329825">
    <property type="component" value="Chromosome 5"/>
</dbReference>
<evidence type="ECO:0000313" key="4">
    <source>
        <dbReference type="Proteomes" id="UP001329825"/>
    </source>
</evidence>
<keyword evidence="2" id="KW-0472">Membrane</keyword>
<dbReference type="RefSeq" id="XP_062792173.1">
    <property type="nucleotide sequence ID" value="XM_062936122.1"/>
</dbReference>
<dbReference type="EMBL" id="CP141885">
    <property type="protein sequence ID" value="WRT67433.1"/>
    <property type="molecule type" value="Genomic_DNA"/>
</dbReference>
<dbReference type="GeneID" id="87956535"/>
<reference evidence="3 4" key="1">
    <citation type="submission" date="2024-01" db="EMBL/GenBank/DDBJ databases">
        <title>Comparative genomics of Cryptococcus and Kwoniella reveals pathogenesis evolution and contrasting modes of karyotype evolution via chromosome fusion or intercentromeric recombination.</title>
        <authorList>
            <person name="Coelho M.A."/>
            <person name="David-Palma M."/>
            <person name="Shea T."/>
            <person name="Bowers K."/>
            <person name="McGinley-Smith S."/>
            <person name="Mohammad A.W."/>
            <person name="Gnirke A."/>
            <person name="Yurkov A.M."/>
            <person name="Nowrousian M."/>
            <person name="Sun S."/>
            <person name="Cuomo C.A."/>
            <person name="Heitman J."/>
        </authorList>
    </citation>
    <scope>NUCLEOTIDE SEQUENCE [LARGE SCALE GENOMIC DNA]</scope>
    <source>
        <strain evidence="3">CBS 11374</strain>
    </source>
</reference>